<feature type="compositionally biased region" description="Basic residues" evidence="1">
    <location>
        <begin position="113"/>
        <end position="125"/>
    </location>
</feature>
<accession>A0A0N4ZGP4</accession>
<dbReference type="AlphaFoldDB" id="A0A0N4ZGP4"/>
<dbReference type="Proteomes" id="UP000038045">
    <property type="component" value="Unplaced"/>
</dbReference>
<keyword evidence="2" id="KW-1185">Reference proteome</keyword>
<dbReference type="WBParaSite" id="PTRK_0000695000.1">
    <property type="protein sequence ID" value="PTRK_0000695000.1"/>
    <property type="gene ID" value="PTRK_0000695000"/>
</dbReference>
<feature type="compositionally biased region" description="Basic and acidic residues" evidence="1">
    <location>
        <begin position="52"/>
        <end position="63"/>
    </location>
</feature>
<name>A0A0N4ZGP4_PARTI</name>
<feature type="compositionally biased region" description="Pro residues" evidence="1">
    <location>
        <begin position="174"/>
        <end position="184"/>
    </location>
</feature>
<organism evidence="2 3">
    <name type="scientific">Parastrongyloides trichosuri</name>
    <name type="common">Possum-specific nematode worm</name>
    <dbReference type="NCBI Taxonomy" id="131310"/>
    <lineage>
        <taxon>Eukaryota</taxon>
        <taxon>Metazoa</taxon>
        <taxon>Ecdysozoa</taxon>
        <taxon>Nematoda</taxon>
        <taxon>Chromadorea</taxon>
        <taxon>Rhabditida</taxon>
        <taxon>Tylenchina</taxon>
        <taxon>Panagrolaimomorpha</taxon>
        <taxon>Strongyloidoidea</taxon>
        <taxon>Strongyloididae</taxon>
        <taxon>Parastrongyloides</taxon>
    </lineage>
</organism>
<evidence type="ECO:0000256" key="1">
    <source>
        <dbReference type="SAM" id="MobiDB-lite"/>
    </source>
</evidence>
<feature type="compositionally biased region" description="Basic and acidic residues" evidence="1">
    <location>
        <begin position="147"/>
        <end position="158"/>
    </location>
</feature>
<evidence type="ECO:0000313" key="2">
    <source>
        <dbReference type="Proteomes" id="UP000038045"/>
    </source>
</evidence>
<feature type="compositionally biased region" description="Low complexity" evidence="1">
    <location>
        <begin position="34"/>
        <end position="43"/>
    </location>
</feature>
<evidence type="ECO:0000313" key="3">
    <source>
        <dbReference type="WBParaSite" id="PTRK_0000695000.1"/>
    </source>
</evidence>
<protein>
    <submittedName>
        <fullName evidence="3">LID domain-containing protein</fullName>
    </submittedName>
</protein>
<sequence>MPSFAPPYGMGPNFGMVPPFGMSPYGMNPHGMPHHGMYPHGMPSFGGPSHQEPYERLLQRPEDYGISQSTPSIDEEEVKENVKRDVDEVASPGSESEGSMPTGMPPQGNPPHGRPHRGQHGRPHGGRPNGRPEDNGLLQSTPSINEVEVKENVKRDVDEVASPGPDNEGNMPTGMPPQGNPPHR</sequence>
<proteinExistence type="predicted"/>
<feature type="region of interest" description="Disordered" evidence="1">
    <location>
        <begin position="34"/>
        <end position="184"/>
    </location>
</feature>
<reference evidence="3" key="1">
    <citation type="submission" date="2017-02" db="UniProtKB">
        <authorList>
            <consortium name="WormBaseParasite"/>
        </authorList>
    </citation>
    <scope>IDENTIFICATION</scope>
</reference>